<organism evidence="2 3">
    <name type="scientific">Treponema rectale</name>
    <dbReference type="NCBI Taxonomy" id="744512"/>
    <lineage>
        <taxon>Bacteria</taxon>
        <taxon>Pseudomonadati</taxon>
        <taxon>Spirochaetota</taxon>
        <taxon>Spirochaetia</taxon>
        <taxon>Spirochaetales</taxon>
        <taxon>Treponemataceae</taxon>
        <taxon>Treponema</taxon>
    </lineage>
</organism>
<keyword evidence="3" id="KW-1185">Reference proteome</keyword>
<name>A0A840SFB2_9SPIR</name>
<keyword evidence="1" id="KW-0472">Membrane</keyword>
<evidence type="ECO:0000313" key="2">
    <source>
        <dbReference type="EMBL" id="MBB5219430.1"/>
    </source>
</evidence>
<evidence type="ECO:0000313" key="3">
    <source>
        <dbReference type="Proteomes" id="UP000578697"/>
    </source>
</evidence>
<dbReference type="RefSeq" id="WP_184652863.1">
    <property type="nucleotide sequence ID" value="NZ_JACHFR010000003.1"/>
</dbReference>
<proteinExistence type="predicted"/>
<dbReference type="Proteomes" id="UP000578697">
    <property type="component" value="Unassembled WGS sequence"/>
</dbReference>
<dbReference type="AlphaFoldDB" id="A0A840SFB2"/>
<feature type="transmembrane region" description="Helical" evidence="1">
    <location>
        <begin position="33"/>
        <end position="55"/>
    </location>
</feature>
<comment type="caution">
    <text evidence="2">The sequence shown here is derived from an EMBL/GenBank/DDBJ whole genome shotgun (WGS) entry which is preliminary data.</text>
</comment>
<dbReference type="EMBL" id="JACHFR010000003">
    <property type="protein sequence ID" value="MBB5219430.1"/>
    <property type="molecule type" value="Genomic_DNA"/>
</dbReference>
<keyword evidence="1" id="KW-1133">Transmembrane helix</keyword>
<reference evidence="2 3" key="1">
    <citation type="submission" date="2020-08" db="EMBL/GenBank/DDBJ databases">
        <title>Genomic Encyclopedia of Type Strains, Phase IV (KMG-IV): sequencing the most valuable type-strain genomes for metagenomic binning, comparative biology and taxonomic classification.</title>
        <authorList>
            <person name="Goeker M."/>
        </authorList>
    </citation>
    <scope>NUCLEOTIDE SEQUENCE [LARGE SCALE GENOMIC DNA]</scope>
    <source>
        <strain evidence="2 3">DSM 103679</strain>
    </source>
</reference>
<evidence type="ECO:0000256" key="1">
    <source>
        <dbReference type="SAM" id="Phobius"/>
    </source>
</evidence>
<sequence length="72" mass="7659">MVTLLIGLILIGFCVYACLPFGALAWGPHVIQFLMGFAPVFAAFAGLIAVCIGLADLKDKSEAKKEEKSSDK</sequence>
<protein>
    <submittedName>
        <fullName evidence="2">Uncharacterized protein</fullName>
    </submittedName>
</protein>
<accession>A0A840SFB2</accession>
<keyword evidence="1" id="KW-0812">Transmembrane</keyword>
<gene>
    <name evidence="2" type="ORF">HNP77_001812</name>
</gene>